<evidence type="ECO:0000259" key="10">
    <source>
        <dbReference type="PROSITE" id="PS50011"/>
    </source>
</evidence>
<dbReference type="PROSITE" id="PS50011">
    <property type="entry name" value="PROTEIN_KINASE_DOM"/>
    <property type="match status" value="1"/>
</dbReference>
<keyword evidence="6 7" id="KW-0067">ATP-binding</keyword>
<dbReference type="InterPro" id="IPR017441">
    <property type="entry name" value="Protein_kinase_ATP_BS"/>
</dbReference>
<accession>A0A7J7CGI9</accession>
<dbReference type="InterPro" id="IPR008271">
    <property type="entry name" value="Ser/Thr_kinase_AS"/>
</dbReference>
<dbReference type="GO" id="GO:0032968">
    <property type="term" value="P:positive regulation of transcription elongation by RNA polymerase II"/>
    <property type="evidence" value="ECO:0007669"/>
    <property type="project" value="TreeGrafter"/>
</dbReference>
<feature type="compositionally biased region" description="Polar residues" evidence="9">
    <location>
        <begin position="87"/>
        <end position="96"/>
    </location>
</feature>
<keyword evidence="8" id="KW-0175">Coiled coil</keyword>
<evidence type="ECO:0000256" key="5">
    <source>
        <dbReference type="ARBA" id="ARBA00022777"/>
    </source>
</evidence>
<dbReference type="PROSITE" id="PS00107">
    <property type="entry name" value="PROTEIN_KINASE_ATP"/>
    <property type="match status" value="1"/>
</dbReference>
<dbReference type="CDD" id="cd07840">
    <property type="entry name" value="STKc_CDK9_like"/>
    <property type="match status" value="1"/>
</dbReference>
<dbReference type="Pfam" id="PF00069">
    <property type="entry name" value="Pkinase"/>
    <property type="match status" value="1"/>
</dbReference>
<evidence type="ECO:0000256" key="4">
    <source>
        <dbReference type="ARBA" id="ARBA00022741"/>
    </source>
</evidence>
<dbReference type="PANTHER" id="PTHR24056:SF397">
    <property type="entry name" value="OS11G0242500 PROTEIN"/>
    <property type="match status" value="1"/>
</dbReference>
<feature type="binding site" evidence="7">
    <location>
        <position position="183"/>
    </location>
    <ligand>
        <name>ATP</name>
        <dbReference type="ChEBI" id="CHEBI:30616"/>
    </ligand>
</feature>
<dbReference type="FunFam" id="3.30.200.20:FF:000021">
    <property type="entry name" value="probable serine/threonine-protein kinase At1g54610"/>
    <property type="match status" value="1"/>
</dbReference>
<keyword evidence="12" id="KW-1185">Reference proteome</keyword>
<dbReference type="GO" id="GO:0000307">
    <property type="term" value="C:cyclin-dependent protein kinase holoenzyme complex"/>
    <property type="evidence" value="ECO:0007669"/>
    <property type="project" value="TreeGrafter"/>
</dbReference>
<dbReference type="InterPro" id="IPR050108">
    <property type="entry name" value="CDK"/>
</dbReference>
<evidence type="ECO:0000313" key="11">
    <source>
        <dbReference type="EMBL" id="KAF5733165.1"/>
    </source>
</evidence>
<evidence type="ECO:0000256" key="7">
    <source>
        <dbReference type="PROSITE-ProRule" id="PRU10141"/>
    </source>
</evidence>
<evidence type="ECO:0000256" key="3">
    <source>
        <dbReference type="ARBA" id="ARBA00022679"/>
    </source>
</evidence>
<comment type="caution">
    <text evidence="11">The sequence shown here is derived from an EMBL/GenBank/DDBJ whole genome shotgun (WGS) entry which is preliminary data.</text>
</comment>
<feature type="compositionally biased region" description="Basic and acidic residues" evidence="9">
    <location>
        <begin position="448"/>
        <end position="474"/>
    </location>
</feature>
<evidence type="ECO:0000256" key="9">
    <source>
        <dbReference type="SAM" id="MobiDB-lite"/>
    </source>
</evidence>
<protein>
    <submittedName>
        <fullName evidence="11">Serine/threonine-protein kinase</fullName>
    </submittedName>
</protein>
<evidence type="ECO:0000256" key="8">
    <source>
        <dbReference type="SAM" id="Coils"/>
    </source>
</evidence>
<feature type="domain" description="Protein kinase" evidence="10">
    <location>
        <begin position="154"/>
        <end position="438"/>
    </location>
</feature>
<feature type="coiled-coil region" evidence="8">
    <location>
        <begin position="661"/>
        <end position="688"/>
    </location>
</feature>
<feature type="compositionally biased region" description="Polar residues" evidence="9">
    <location>
        <begin position="496"/>
        <end position="506"/>
    </location>
</feature>
<comment type="similarity">
    <text evidence="1">Belongs to the protein kinase superfamily. CMGC Ser/Thr protein kinase family. CDC2/CDKX subfamily.</text>
</comment>
<dbReference type="GO" id="GO:0005634">
    <property type="term" value="C:nucleus"/>
    <property type="evidence" value="ECO:0007669"/>
    <property type="project" value="TreeGrafter"/>
</dbReference>
<evidence type="ECO:0000313" key="12">
    <source>
        <dbReference type="Proteomes" id="UP000593562"/>
    </source>
</evidence>
<dbReference type="AlphaFoldDB" id="A0A7J7CGI9"/>
<dbReference type="SUPFAM" id="SSF56112">
    <property type="entry name" value="Protein kinase-like (PK-like)"/>
    <property type="match status" value="1"/>
</dbReference>
<dbReference type="FunFam" id="1.10.510.10:FF:000043">
    <property type="entry name" value="probable serine/threonine-protein kinase At1g54610"/>
    <property type="match status" value="1"/>
</dbReference>
<sequence>MGCICSRGTRTNEFVEKHLKCKASNKPSKQLAASFKRDDVDVEVEANGIDNNATARLVSNYGNKPSNTPVNSDEREKKAMTVGDGSTKPQLQSQGTLDVGASVGREKGDLMMIRIGSVTNGTRGAQVVAGWPSWLAVAAGEAINGWAPRRADSFEKLEKIGEGTYSSVYKARDLDTNKIVALKKVRFANKDPESVRFMAREIIILRRLDHPNVIKLEGIITSRVSGSLYLIFEYIEHDLARLAATPGIKFNEAQIKCYMKQLFDGLEHCHSHGILHRDIKASNILIDYDGNLKICDLGLASFFSHHKKQPLTSRVVTLWYRPPELLLGATDYGVSVDLWSAGCILAELFAGKPIMTGRTEVEQLHKIFKLCGSPSEDYWKKSKLPHATIFKPRHPYKRCLAETFKDFPSSTLALLDVLLAVEPEKRGTASSALQAEFFTSSLPEYPPTKEFDVKLGNEDARRQRATTKGHESSRKSSRASKVVPAPDPSAELPASMQKTQGQSNLKHASEKYNHEDDGGSDISIEAPKRATQTLYPHSNRGQSIHPVDGAGRVFGSPWNAGRLRSSHRALVHQGAAQLSRFSNSVGVGGSSHLDCSNTGINRNHRWPVNDSMSSEKHDWSNHLLDRSYRKDHEQQHAKESTMGYVAKKTRTNYSGPLIAPGVNLEDMLREHEKQIQRAIRKARTGKTKTK</sequence>
<dbReference type="FunCoup" id="A0A7J7CGI9">
    <property type="interactions" value="3140"/>
</dbReference>
<gene>
    <name evidence="11" type="ORF">HS088_TW17G00703</name>
</gene>
<dbReference type="EMBL" id="JAAARO010000017">
    <property type="protein sequence ID" value="KAF5733165.1"/>
    <property type="molecule type" value="Genomic_DNA"/>
</dbReference>
<dbReference type="OrthoDB" id="779276at2759"/>
<dbReference type="GO" id="GO:0005524">
    <property type="term" value="F:ATP binding"/>
    <property type="evidence" value="ECO:0007669"/>
    <property type="project" value="UniProtKB-UniRule"/>
</dbReference>
<feature type="region of interest" description="Disordered" evidence="9">
    <location>
        <begin position="58"/>
        <end position="96"/>
    </location>
</feature>
<dbReference type="Gene3D" id="1.10.510.10">
    <property type="entry name" value="Transferase(Phosphotransferase) domain 1"/>
    <property type="match status" value="1"/>
</dbReference>
<dbReference type="InParanoid" id="A0A7J7CGI9"/>
<dbReference type="PANTHER" id="PTHR24056">
    <property type="entry name" value="CELL DIVISION PROTEIN KINASE"/>
    <property type="match status" value="1"/>
</dbReference>
<dbReference type="InterPro" id="IPR011009">
    <property type="entry name" value="Kinase-like_dom_sf"/>
</dbReference>
<dbReference type="GO" id="GO:0008353">
    <property type="term" value="F:RNA polymerase II CTD heptapeptide repeat kinase activity"/>
    <property type="evidence" value="ECO:0007669"/>
    <property type="project" value="TreeGrafter"/>
</dbReference>
<feature type="compositionally biased region" description="Basic and acidic residues" evidence="9">
    <location>
        <begin position="507"/>
        <end position="517"/>
    </location>
</feature>
<keyword evidence="3" id="KW-0808">Transferase</keyword>
<evidence type="ECO:0000256" key="1">
    <source>
        <dbReference type="ARBA" id="ARBA00006485"/>
    </source>
</evidence>
<keyword evidence="4 7" id="KW-0547">Nucleotide-binding</keyword>
<dbReference type="InterPro" id="IPR000719">
    <property type="entry name" value="Prot_kinase_dom"/>
</dbReference>
<dbReference type="PROSITE" id="PS00108">
    <property type="entry name" value="PROTEIN_KINASE_ST"/>
    <property type="match status" value="1"/>
</dbReference>
<organism evidence="11 12">
    <name type="scientific">Tripterygium wilfordii</name>
    <name type="common">Thunder God vine</name>
    <dbReference type="NCBI Taxonomy" id="458696"/>
    <lineage>
        <taxon>Eukaryota</taxon>
        <taxon>Viridiplantae</taxon>
        <taxon>Streptophyta</taxon>
        <taxon>Embryophyta</taxon>
        <taxon>Tracheophyta</taxon>
        <taxon>Spermatophyta</taxon>
        <taxon>Magnoliopsida</taxon>
        <taxon>eudicotyledons</taxon>
        <taxon>Gunneridae</taxon>
        <taxon>Pentapetalae</taxon>
        <taxon>rosids</taxon>
        <taxon>fabids</taxon>
        <taxon>Celastrales</taxon>
        <taxon>Celastraceae</taxon>
        <taxon>Tripterygium</taxon>
    </lineage>
</organism>
<feature type="region of interest" description="Disordered" evidence="9">
    <location>
        <begin position="448"/>
        <end position="523"/>
    </location>
</feature>
<proteinExistence type="inferred from homology"/>
<dbReference type="SMART" id="SM00220">
    <property type="entry name" value="S_TKc"/>
    <property type="match status" value="1"/>
</dbReference>
<reference evidence="11 12" key="1">
    <citation type="journal article" date="2020" name="Nat. Commun.">
        <title>Genome of Tripterygium wilfordii and identification of cytochrome P450 involved in triptolide biosynthesis.</title>
        <authorList>
            <person name="Tu L."/>
            <person name="Su P."/>
            <person name="Zhang Z."/>
            <person name="Gao L."/>
            <person name="Wang J."/>
            <person name="Hu T."/>
            <person name="Zhou J."/>
            <person name="Zhang Y."/>
            <person name="Zhao Y."/>
            <person name="Liu Y."/>
            <person name="Song Y."/>
            <person name="Tong Y."/>
            <person name="Lu Y."/>
            <person name="Yang J."/>
            <person name="Xu C."/>
            <person name="Jia M."/>
            <person name="Peters R.J."/>
            <person name="Huang L."/>
            <person name="Gao W."/>
        </authorList>
    </citation>
    <scope>NUCLEOTIDE SEQUENCE [LARGE SCALE GENOMIC DNA]</scope>
    <source>
        <strain evidence="12">cv. XIE 37</strain>
        <tissue evidence="11">Leaf</tissue>
    </source>
</reference>
<feature type="compositionally biased region" description="Polar residues" evidence="9">
    <location>
        <begin position="60"/>
        <end position="71"/>
    </location>
</feature>
<name>A0A7J7CGI9_TRIWF</name>
<keyword evidence="2" id="KW-0723">Serine/threonine-protein kinase</keyword>
<evidence type="ECO:0000256" key="6">
    <source>
        <dbReference type="ARBA" id="ARBA00022840"/>
    </source>
</evidence>
<dbReference type="Gene3D" id="3.30.200.20">
    <property type="entry name" value="Phosphorylase Kinase, domain 1"/>
    <property type="match status" value="1"/>
</dbReference>
<evidence type="ECO:0000256" key="2">
    <source>
        <dbReference type="ARBA" id="ARBA00022527"/>
    </source>
</evidence>
<dbReference type="Proteomes" id="UP000593562">
    <property type="component" value="Unassembled WGS sequence"/>
</dbReference>
<keyword evidence="5 11" id="KW-0418">Kinase</keyword>